<sequence>MEIVNYSQAYEAQVVALWNQCLTYDTITVGKFRRQALFDENFDPALCYVALEGEQVVGFCMGMRRKFPYLERGVEPDRGWIVAIFVAEAYRRQGIGTKLVQRSEADMRARGAKNITLFAYSPGYFFPGIDKENYPAAAPFFEKLGYEAGSTDYSMCKDLHGFQISPEGLAKKAAAEAKGYRFVNFTYDYALELLEFNRDNFGGGWKRNALIAMQNGTAEDLILLVLSPEGKICGFSMRMIDGNPSRFGPIGIDKNMRNEGLGSILLDFAQQEMARRGIYHMFFVTTDDPGRRYYERKGLHVFRSFTSYKKFFAD</sequence>
<evidence type="ECO:0000259" key="3">
    <source>
        <dbReference type="PROSITE" id="PS51186"/>
    </source>
</evidence>
<dbReference type="PANTHER" id="PTHR43877">
    <property type="entry name" value="AMINOALKYLPHOSPHONATE N-ACETYLTRANSFERASE-RELATED-RELATED"/>
    <property type="match status" value="1"/>
</dbReference>
<name>A0A9D0Z4H6_9FIRM</name>
<dbReference type="Proteomes" id="UP000886796">
    <property type="component" value="Unassembled WGS sequence"/>
</dbReference>
<feature type="domain" description="N-acetyltransferase" evidence="3">
    <location>
        <begin position="1"/>
        <end position="194"/>
    </location>
</feature>
<proteinExistence type="predicted"/>
<dbReference type="InterPro" id="IPR016181">
    <property type="entry name" value="Acyl_CoA_acyltransferase"/>
</dbReference>
<reference evidence="4" key="2">
    <citation type="journal article" date="2021" name="PeerJ">
        <title>Extensive microbial diversity within the chicken gut microbiome revealed by metagenomics and culture.</title>
        <authorList>
            <person name="Gilroy R."/>
            <person name="Ravi A."/>
            <person name="Getino M."/>
            <person name="Pursley I."/>
            <person name="Horton D.L."/>
            <person name="Alikhan N.F."/>
            <person name="Baker D."/>
            <person name="Gharbi K."/>
            <person name="Hall N."/>
            <person name="Watson M."/>
            <person name="Adriaenssens E.M."/>
            <person name="Foster-Nyarko E."/>
            <person name="Jarju S."/>
            <person name="Secka A."/>
            <person name="Antonio M."/>
            <person name="Oren A."/>
            <person name="Chaudhuri R.R."/>
            <person name="La Ragione R."/>
            <person name="Hildebrand F."/>
            <person name="Pallen M.J."/>
        </authorList>
    </citation>
    <scope>NUCLEOTIDE SEQUENCE</scope>
    <source>
        <strain evidence="4">13361</strain>
    </source>
</reference>
<organism evidence="4 5">
    <name type="scientific">Candidatus Faecousia excrementigallinarum</name>
    <dbReference type="NCBI Taxonomy" id="2840806"/>
    <lineage>
        <taxon>Bacteria</taxon>
        <taxon>Bacillati</taxon>
        <taxon>Bacillota</taxon>
        <taxon>Clostridia</taxon>
        <taxon>Eubacteriales</taxon>
        <taxon>Oscillospiraceae</taxon>
        <taxon>Faecousia</taxon>
    </lineage>
</organism>
<comment type="caution">
    <text evidence="4">The sequence shown here is derived from an EMBL/GenBank/DDBJ whole genome shotgun (WGS) entry which is preliminary data.</text>
</comment>
<dbReference type="CDD" id="cd04301">
    <property type="entry name" value="NAT_SF"/>
    <property type="match status" value="2"/>
</dbReference>
<feature type="domain" description="N-acetyltransferase" evidence="3">
    <location>
        <begin position="192"/>
        <end position="314"/>
    </location>
</feature>
<dbReference type="Pfam" id="PF00583">
    <property type="entry name" value="Acetyltransf_1"/>
    <property type="match status" value="2"/>
</dbReference>
<keyword evidence="2" id="KW-0012">Acyltransferase</keyword>
<dbReference type="InterPro" id="IPR050832">
    <property type="entry name" value="Bact_Acetyltransf"/>
</dbReference>
<dbReference type="Gene3D" id="3.40.630.30">
    <property type="match status" value="2"/>
</dbReference>
<evidence type="ECO:0000313" key="5">
    <source>
        <dbReference type="Proteomes" id="UP000886796"/>
    </source>
</evidence>
<dbReference type="SUPFAM" id="SSF55729">
    <property type="entry name" value="Acyl-CoA N-acyltransferases (Nat)"/>
    <property type="match status" value="2"/>
</dbReference>
<evidence type="ECO:0000256" key="2">
    <source>
        <dbReference type="ARBA" id="ARBA00023315"/>
    </source>
</evidence>
<dbReference type="EMBL" id="DVFK01000065">
    <property type="protein sequence ID" value="HIQ67770.1"/>
    <property type="molecule type" value="Genomic_DNA"/>
</dbReference>
<protein>
    <submittedName>
        <fullName evidence="4">GNAT family N-acetyltransferase</fullName>
    </submittedName>
</protein>
<dbReference type="PROSITE" id="PS51186">
    <property type="entry name" value="GNAT"/>
    <property type="match status" value="2"/>
</dbReference>
<dbReference type="InterPro" id="IPR000182">
    <property type="entry name" value="GNAT_dom"/>
</dbReference>
<evidence type="ECO:0000256" key="1">
    <source>
        <dbReference type="ARBA" id="ARBA00022679"/>
    </source>
</evidence>
<dbReference type="AlphaFoldDB" id="A0A9D0Z4H6"/>
<keyword evidence="1" id="KW-0808">Transferase</keyword>
<gene>
    <name evidence="4" type="ORF">IAB74_04575</name>
</gene>
<accession>A0A9D0Z4H6</accession>
<reference evidence="4" key="1">
    <citation type="submission" date="2020-10" db="EMBL/GenBank/DDBJ databases">
        <authorList>
            <person name="Gilroy R."/>
        </authorList>
    </citation>
    <scope>NUCLEOTIDE SEQUENCE</scope>
    <source>
        <strain evidence="4">13361</strain>
    </source>
</reference>
<evidence type="ECO:0000313" key="4">
    <source>
        <dbReference type="EMBL" id="HIQ67770.1"/>
    </source>
</evidence>
<dbReference type="GO" id="GO:0016747">
    <property type="term" value="F:acyltransferase activity, transferring groups other than amino-acyl groups"/>
    <property type="evidence" value="ECO:0007669"/>
    <property type="project" value="InterPro"/>
</dbReference>